<dbReference type="EMBL" id="LT906453">
    <property type="protein sequence ID" value="SNV17250.1"/>
    <property type="molecule type" value="Genomic_DNA"/>
</dbReference>
<gene>
    <name evidence="1" type="ORF">SAMEA4475696_00163</name>
</gene>
<dbReference type="OrthoDB" id="9806257at2"/>
<name>A0A239V4Y4_9MICO</name>
<dbReference type="Proteomes" id="UP000242637">
    <property type="component" value="Chromosome 1"/>
</dbReference>
<reference evidence="1 2" key="1">
    <citation type="submission" date="2017-06" db="EMBL/GenBank/DDBJ databases">
        <authorList>
            <consortium name="Pathogen Informatics"/>
        </authorList>
    </citation>
    <scope>NUCLEOTIDE SEQUENCE [LARGE SCALE GENOMIC DNA]</scope>
    <source>
        <strain evidence="1 2">NCTC13039</strain>
    </source>
</reference>
<accession>A0A239V4Y4</accession>
<proteinExistence type="predicted"/>
<dbReference type="GeneID" id="63458470"/>
<organism evidence="1 2">
    <name type="scientific">Dermatophilus congolensis</name>
    <dbReference type="NCBI Taxonomy" id="1863"/>
    <lineage>
        <taxon>Bacteria</taxon>
        <taxon>Bacillati</taxon>
        <taxon>Actinomycetota</taxon>
        <taxon>Actinomycetes</taxon>
        <taxon>Micrococcales</taxon>
        <taxon>Dermatophilaceae</taxon>
        <taxon>Dermatophilus</taxon>
    </lineage>
</organism>
<keyword evidence="2" id="KW-1185">Reference proteome</keyword>
<dbReference type="AlphaFoldDB" id="A0A239V4Y4"/>
<dbReference type="RefSeq" id="WP_028327418.1">
    <property type="nucleotide sequence ID" value="NZ_JAAFNI010000001.1"/>
</dbReference>
<evidence type="ECO:0000313" key="1">
    <source>
        <dbReference type="EMBL" id="SNV17250.1"/>
    </source>
</evidence>
<dbReference type="STRING" id="1121387.GCA_000429885_01551"/>
<dbReference type="KEGG" id="dco:SAMEA4475696_0163"/>
<sequence>MTAAHAEHPLGHNNTPDLATNHRLIATYLESWANALVNDITDRREPRSETDFMLGYQRALRDLASHLADGDALPGGPLAVPVA</sequence>
<protein>
    <submittedName>
        <fullName evidence="1">Uncharacterized protein</fullName>
    </submittedName>
</protein>
<evidence type="ECO:0000313" key="2">
    <source>
        <dbReference type="Proteomes" id="UP000242637"/>
    </source>
</evidence>